<dbReference type="RefSeq" id="WP_111919435.1">
    <property type="nucleotide sequence ID" value="NZ_CAUWHR010000024.1"/>
</dbReference>
<gene>
    <name evidence="9" type="ORF">DQQ01_06780</name>
</gene>
<evidence type="ECO:0000256" key="4">
    <source>
        <dbReference type="ARBA" id="ARBA00022989"/>
    </source>
</evidence>
<dbReference type="InterPro" id="IPR050250">
    <property type="entry name" value="Macrolide_Exporter_MacB"/>
</dbReference>
<keyword evidence="3 7" id="KW-0812">Transmembrane</keyword>
<sequence length="852" mass="96038">MENNNLNICRKLVFCQIKTHKKISILSVLTVFLISMVYTLLFQFQSGEEQAYHLKYQKEFGSKSQIVYRNLTKEQADLLEEQENIKNLVRLQPAGYFGGEILEYRQPFLAAEDSGYAESVFAMPETGRMPQKAGEIALDTITLDSLGLPHELGTVFTAEWTKWGEEETQKTEFTLCGFWKGEVIQGEAYAWISEDMAEALVPGYRETQAGNQIVGMDIFNPRSLSKRADLMAEAAGISREQLQINADHHEQNIEKIKEKLSSYLIFICFAFAAGFLMLHSIFLISRQEREENLASMKSLGMTPRQTLYFSMGHMLWVCAAGIPLGCLAGGILFQGVGNTLLEVLTKSNPQLSGFSGFSVLKGGILGILTAGIAVLYDYRKLFFLTPVQILEHGSSRRGKRKSWKQVSLLRMAWVSVREGKGGFLVSVLLLFLASLLLCGTYIRYISYDADYYLEEMAVSDYTIADPSCSSEIQRYNEGAGDLKKELSQKLQGLPGVEDFGESLSHEVELTADETLYQTITRFYHGPCEWDETMSRKESMAGDFAWTEGFEKFEKEKTYTSVLYGTEGYALDFMTMPHYVLDGTFDAEKYASGDYVIAVGASAEAWISAAPAGSRIDIGDKTFTVLMTVQDPGLFLRGRNSKDTAFSLNYLMPPQALRALFPDIPVRQINFNLPKEYRKAVEEVLKPYEEQGEIFVERRTERVREFSRDTFVAISVQLVIGLFLLLIAVLNYGNVMLSRMILRKKSFALYQGLGMSASGVRRMVLYEGLFYSIGSMLSVFPAVALFLQYIMPKYYESDAAYVHSIDWAVSYEFSVLPLLFIGILLLFLSVFLPQACLTGMEKESITERLRSPE</sequence>
<dbReference type="OrthoDB" id="1694171at2"/>
<protein>
    <recommendedName>
        <fullName evidence="8">ABC3 transporter permease C-terminal domain-containing protein</fullName>
    </recommendedName>
</protein>
<proteinExistence type="inferred from homology"/>
<accession>A0A2Z4UAR6</accession>
<name>A0A2Z4UAR6_9FIRM</name>
<keyword evidence="2" id="KW-1003">Cell membrane</keyword>
<evidence type="ECO:0000256" key="2">
    <source>
        <dbReference type="ARBA" id="ARBA00022475"/>
    </source>
</evidence>
<feature type="transmembrane region" description="Helical" evidence="7">
    <location>
        <begin position="353"/>
        <end position="376"/>
    </location>
</feature>
<feature type="transmembrane region" description="Helical" evidence="7">
    <location>
        <begin position="306"/>
        <end position="333"/>
    </location>
</feature>
<dbReference type="AlphaFoldDB" id="A0A2Z4UAR6"/>
<evidence type="ECO:0000256" key="1">
    <source>
        <dbReference type="ARBA" id="ARBA00004651"/>
    </source>
</evidence>
<feature type="transmembrane region" description="Helical" evidence="7">
    <location>
        <begin position="768"/>
        <end position="790"/>
    </location>
</feature>
<dbReference type="PANTHER" id="PTHR30572">
    <property type="entry name" value="MEMBRANE COMPONENT OF TRANSPORTER-RELATED"/>
    <property type="match status" value="1"/>
</dbReference>
<dbReference type="GO" id="GO:0022857">
    <property type="term" value="F:transmembrane transporter activity"/>
    <property type="evidence" value="ECO:0007669"/>
    <property type="project" value="TreeGrafter"/>
</dbReference>
<organism evidence="9 10">
    <name type="scientific">Blautia argi</name>
    <dbReference type="NCBI Taxonomy" id="1912897"/>
    <lineage>
        <taxon>Bacteria</taxon>
        <taxon>Bacillati</taxon>
        <taxon>Bacillota</taxon>
        <taxon>Clostridia</taxon>
        <taxon>Lachnospirales</taxon>
        <taxon>Lachnospiraceae</taxon>
        <taxon>Blautia</taxon>
    </lineage>
</organism>
<dbReference type="PANTHER" id="PTHR30572:SF4">
    <property type="entry name" value="ABC TRANSPORTER PERMEASE YTRF"/>
    <property type="match status" value="1"/>
</dbReference>
<evidence type="ECO:0000256" key="3">
    <source>
        <dbReference type="ARBA" id="ARBA00022692"/>
    </source>
</evidence>
<feature type="domain" description="ABC3 transporter permease C-terminal" evidence="8">
    <location>
        <begin position="265"/>
        <end position="382"/>
    </location>
</feature>
<feature type="transmembrane region" description="Helical" evidence="7">
    <location>
        <begin position="810"/>
        <end position="831"/>
    </location>
</feature>
<keyword evidence="4 7" id="KW-1133">Transmembrane helix</keyword>
<evidence type="ECO:0000313" key="9">
    <source>
        <dbReference type="EMBL" id="AWY97899.1"/>
    </source>
</evidence>
<dbReference type="Pfam" id="PF02687">
    <property type="entry name" value="FtsX"/>
    <property type="match status" value="2"/>
</dbReference>
<dbReference type="GO" id="GO:0005886">
    <property type="term" value="C:plasma membrane"/>
    <property type="evidence" value="ECO:0007669"/>
    <property type="project" value="UniProtKB-SubCell"/>
</dbReference>
<evidence type="ECO:0000313" key="10">
    <source>
        <dbReference type="Proteomes" id="UP000250003"/>
    </source>
</evidence>
<comment type="subcellular location">
    <subcellularLocation>
        <location evidence="1">Cell membrane</location>
        <topology evidence="1">Multi-pass membrane protein</topology>
    </subcellularLocation>
</comment>
<dbReference type="Proteomes" id="UP000250003">
    <property type="component" value="Chromosome"/>
</dbReference>
<comment type="similarity">
    <text evidence="6">Belongs to the ABC-4 integral membrane protein family.</text>
</comment>
<evidence type="ECO:0000259" key="8">
    <source>
        <dbReference type="Pfam" id="PF02687"/>
    </source>
</evidence>
<evidence type="ECO:0000256" key="7">
    <source>
        <dbReference type="SAM" id="Phobius"/>
    </source>
</evidence>
<evidence type="ECO:0000256" key="6">
    <source>
        <dbReference type="ARBA" id="ARBA00038076"/>
    </source>
</evidence>
<dbReference type="KEGG" id="blau:DQQ01_06780"/>
<dbReference type="EMBL" id="CP030280">
    <property type="protein sequence ID" value="AWY97899.1"/>
    <property type="molecule type" value="Genomic_DNA"/>
</dbReference>
<keyword evidence="10" id="KW-1185">Reference proteome</keyword>
<dbReference type="InterPro" id="IPR003838">
    <property type="entry name" value="ABC3_permease_C"/>
</dbReference>
<feature type="transmembrane region" description="Helical" evidence="7">
    <location>
        <begin position="23"/>
        <end position="44"/>
    </location>
</feature>
<feature type="transmembrane region" description="Helical" evidence="7">
    <location>
        <begin position="710"/>
        <end position="734"/>
    </location>
</feature>
<keyword evidence="5 7" id="KW-0472">Membrane</keyword>
<feature type="transmembrane region" description="Helical" evidence="7">
    <location>
        <begin position="263"/>
        <end position="285"/>
    </location>
</feature>
<feature type="transmembrane region" description="Helical" evidence="7">
    <location>
        <begin position="421"/>
        <end position="442"/>
    </location>
</feature>
<evidence type="ECO:0000256" key="5">
    <source>
        <dbReference type="ARBA" id="ARBA00023136"/>
    </source>
</evidence>
<reference evidence="10" key="1">
    <citation type="submission" date="2018-06" db="EMBL/GenBank/DDBJ databases">
        <title>Description of Blautia argi sp. nov., a new anaerobic isolated from dog feces.</title>
        <authorList>
            <person name="Chang Y.-H."/>
            <person name="Paek J."/>
            <person name="Shin Y."/>
        </authorList>
    </citation>
    <scope>NUCLEOTIDE SEQUENCE [LARGE SCALE GENOMIC DNA]</scope>
    <source>
        <strain evidence="10">KCTC 15426</strain>
    </source>
</reference>
<feature type="domain" description="ABC3 transporter permease C-terminal" evidence="8">
    <location>
        <begin position="718"/>
        <end position="830"/>
    </location>
</feature>